<feature type="region of interest" description="Disordered" evidence="3">
    <location>
        <begin position="451"/>
        <end position="516"/>
    </location>
</feature>
<feature type="region of interest" description="Disordered" evidence="3">
    <location>
        <begin position="264"/>
        <end position="298"/>
    </location>
</feature>
<dbReference type="PROSITE" id="PS50985">
    <property type="entry name" value="GRAS"/>
    <property type="match status" value="1"/>
</dbReference>
<feature type="region of interest" description="Disordered" evidence="3">
    <location>
        <begin position="127"/>
        <end position="162"/>
    </location>
</feature>
<evidence type="ECO:0000313" key="4">
    <source>
        <dbReference type="EMBL" id="CAK9224047.1"/>
    </source>
</evidence>
<dbReference type="InterPro" id="IPR005202">
    <property type="entry name" value="TF_GRAS"/>
</dbReference>
<keyword evidence="2" id="KW-0804">Transcription</keyword>
<keyword evidence="5" id="KW-1185">Reference proteome</keyword>
<dbReference type="Pfam" id="PF03514">
    <property type="entry name" value="GRAS"/>
    <property type="match status" value="1"/>
</dbReference>
<protein>
    <recommendedName>
        <fullName evidence="6">DELLA protein</fullName>
    </recommendedName>
</protein>
<feature type="compositionally biased region" description="Low complexity" evidence="3">
    <location>
        <begin position="264"/>
        <end position="282"/>
    </location>
</feature>
<evidence type="ECO:0000256" key="3">
    <source>
        <dbReference type="SAM" id="MobiDB-lite"/>
    </source>
</evidence>
<dbReference type="Proteomes" id="UP001497512">
    <property type="component" value="Chromosome 4"/>
</dbReference>
<reference evidence="4" key="1">
    <citation type="submission" date="2024-02" db="EMBL/GenBank/DDBJ databases">
        <authorList>
            <consortium name="ELIXIR-Norway"/>
            <consortium name="Elixir Norway"/>
        </authorList>
    </citation>
    <scope>NUCLEOTIDE SEQUENCE</scope>
</reference>
<gene>
    <name evidence="4" type="ORF">CSSPTR1EN2_LOCUS17136</name>
</gene>
<dbReference type="EMBL" id="OZ019896">
    <property type="protein sequence ID" value="CAK9224047.1"/>
    <property type="molecule type" value="Genomic_DNA"/>
</dbReference>
<evidence type="ECO:0000313" key="5">
    <source>
        <dbReference type="Proteomes" id="UP001497512"/>
    </source>
</evidence>
<feature type="compositionally biased region" description="Basic residues" evidence="3">
    <location>
        <begin position="559"/>
        <end position="568"/>
    </location>
</feature>
<feature type="compositionally biased region" description="Polar residues" evidence="3">
    <location>
        <begin position="585"/>
        <end position="595"/>
    </location>
</feature>
<sequence>MARDLKRTYGGGSGSGNNMGGSCAAASVHPSMHYLARNGEMGGLAAKGSPSDHDITAATHGLLQQLPFPSSSNNVKVERSSSPAAAVYESTGLYHPSFHTGRAGAQAQQAATEAAAHEAQSGCGLTENSALINNGSNSSQNGGSGSETVDKGGGGGVNPQRSAEDWWDSWAAPPAPTSAAAAAAAVAEFGTFKAAGGGGYGNFDELDSIMLMLPAPAPDQTLMRYLMGESQQSHQQGLQAALQQGGGGVLRMKDMDAVMIEQDSWSSNHEQQQQQLSAQSEISHPHGSGGGDASFSGISPSSAPSCVVGVIPTSAEPTSAFLTPSFPPSLPRALSLPSHMRNITLNSGGEQHHHHHRPNSEVSVAGVSINMRSMNGPSGGYPFPAATTSSSSMAAAASYSDSPDSSSSVPGDFFRQTLFSNSSGFQALQTPQENNSFVALQASMGMKEVPPPHPIRGGQTSPSSNQAFRLNHHHHHPPPSLGQGSSCFYQDSRDIATTTTPPHRNLQRSFTSLPSLSSMDQQMKQLQGMGVNRDYLLQRQKSWQPGRRSPSRHFVSDHQHHHHHHHQPHAPNQNTPGDWKLDMSRMQTVRTTSLSPAPPVQGGFTFSSPKLESSFKGEEKKEGLVNPPDTGQQQQQEGGVIPEGGLDMVTYLLKAAEAAEVGNTEVAKAILARLNQHISPARGKPFHRVAYYFQQALLTHMMGAENFTEKLLPDRNLPPLEEYHKINAYVHFCEVSPVPKFAHFTANQAIMEAMEGENSVHVIDFRLGAGAQWASFLQDIASMQAAGKLTPRVRLTAVGPNSDEMNATGANLSAFAQSLNISLEFQAVVTSCQQLLELSMLNLRDQEAIAVNFVFSLHRLLDDTFSNGLSAVLKTVRDAKPKVITVVEQEANHNGSNFQERFYEAFQYYLFLFDSLTSSLEPGSDSSLVNASIESYLLAPEILNIVAAEGASRVERHERLEQWRIRMCTAGFQSRPLSDASHFQADKLLSERSPRRGGFQVARDNGCLLLGWQGRPLLAASSWTC</sequence>
<name>A0ABP0UL72_9BRYO</name>
<feature type="region of interest" description="Disordered" evidence="3">
    <location>
        <begin position="542"/>
        <end position="637"/>
    </location>
</feature>
<keyword evidence="1" id="KW-0805">Transcription regulation</keyword>
<feature type="compositionally biased region" description="Basic and acidic residues" evidence="3">
    <location>
        <begin position="613"/>
        <end position="623"/>
    </location>
</feature>
<organism evidence="4 5">
    <name type="scientific">Sphagnum troendelagicum</name>
    <dbReference type="NCBI Taxonomy" id="128251"/>
    <lineage>
        <taxon>Eukaryota</taxon>
        <taxon>Viridiplantae</taxon>
        <taxon>Streptophyta</taxon>
        <taxon>Embryophyta</taxon>
        <taxon>Bryophyta</taxon>
        <taxon>Sphagnophytina</taxon>
        <taxon>Sphagnopsida</taxon>
        <taxon>Sphagnales</taxon>
        <taxon>Sphagnaceae</taxon>
        <taxon>Sphagnum</taxon>
    </lineage>
</organism>
<dbReference type="PROSITE" id="PS51257">
    <property type="entry name" value="PROKAR_LIPOPROTEIN"/>
    <property type="match status" value="1"/>
</dbReference>
<proteinExistence type="predicted"/>
<accession>A0ABP0UL72</accession>
<feature type="compositionally biased region" description="Polar residues" evidence="3">
    <location>
        <begin position="482"/>
        <end position="516"/>
    </location>
</feature>
<evidence type="ECO:0000256" key="1">
    <source>
        <dbReference type="ARBA" id="ARBA00023015"/>
    </source>
</evidence>
<dbReference type="PANTHER" id="PTHR31636">
    <property type="entry name" value="OSJNBA0084A10.13 PROTEIN-RELATED"/>
    <property type="match status" value="1"/>
</dbReference>
<evidence type="ECO:0008006" key="6">
    <source>
        <dbReference type="Google" id="ProtNLM"/>
    </source>
</evidence>
<feature type="compositionally biased region" description="Polar residues" evidence="3">
    <location>
        <begin position="458"/>
        <end position="468"/>
    </location>
</feature>
<evidence type="ECO:0000256" key="2">
    <source>
        <dbReference type="ARBA" id="ARBA00023163"/>
    </source>
</evidence>